<dbReference type="Proteomes" id="UP000257109">
    <property type="component" value="Unassembled WGS sequence"/>
</dbReference>
<proteinExistence type="predicted"/>
<keyword evidence="2" id="KW-1185">Reference proteome</keyword>
<comment type="caution">
    <text evidence="1">The sequence shown here is derived from an EMBL/GenBank/DDBJ whole genome shotgun (WGS) entry which is preliminary data.</text>
</comment>
<evidence type="ECO:0000313" key="1">
    <source>
        <dbReference type="EMBL" id="RDX96537.1"/>
    </source>
</evidence>
<dbReference type="PANTHER" id="PTHR34072:SF44">
    <property type="entry name" value="RNA-DIRECTED DNA POLYMERASE"/>
    <property type="match status" value="1"/>
</dbReference>
<dbReference type="EMBL" id="QJKJ01003859">
    <property type="protein sequence ID" value="RDX96537.1"/>
    <property type="molecule type" value="Genomic_DNA"/>
</dbReference>
<sequence length="195" mass="23092">MDSAQLNYTTTEKEPLRFLLKKPNAKPRLIRWMLFLQFDIEIRDKKGAENSIVDHLSRIERENDPMPIQNDFLDEQLLQMDKITPWFADMLYEVKIESDANTTYGMIHTFEDSAVIKSFAAGKERKLQLQELEELRLEAYENSWIYKQKVKQFHDSQILRKEFRVGQKVLLFNSYSKLIIDSVLDRDARLGLESD</sequence>
<dbReference type="AlphaFoldDB" id="A0A371H160"/>
<name>A0A371H160_MUCPR</name>
<reference evidence="1" key="1">
    <citation type="submission" date="2018-05" db="EMBL/GenBank/DDBJ databases">
        <title>Draft genome of Mucuna pruriens seed.</title>
        <authorList>
            <person name="Nnadi N.E."/>
            <person name="Vos R."/>
            <person name="Hasami M.H."/>
            <person name="Devisetty U.K."/>
            <person name="Aguiy J.C."/>
        </authorList>
    </citation>
    <scope>NUCLEOTIDE SEQUENCE [LARGE SCALE GENOMIC DNA]</scope>
    <source>
        <strain evidence="1">JCA_2017</strain>
    </source>
</reference>
<evidence type="ECO:0000313" key="2">
    <source>
        <dbReference type="Proteomes" id="UP000257109"/>
    </source>
</evidence>
<dbReference type="PANTHER" id="PTHR34072">
    <property type="entry name" value="ENZYMATIC POLYPROTEIN-RELATED"/>
    <property type="match status" value="1"/>
</dbReference>
<organism evidence="1 2">
    <name type="scientific">Mucuna pruriens</name>
    <name type="common">Velvet bean</name>
    <name type="synonym">Dolichos pruriens</name>
    <dbReference type="NCBI Taxonomy" id="157652"/>
    <lineage>
        <taxon>Eukaryota</taxon>
        <taxon>Viridiplantae</taxon>
        <taxon>Streptophyta</taxon>
        <taxon>Embryophyta</taxon>
        <taxon>Tracheophyta</taxon>
        <taxon>Spermatophyta</taxon>
        <taxon>Magnoliopsida</taxon>
        <taxon>eudicotyledons</taxon>
        <taxon>Gunneridae</taxon>
        <taxon>Pentapetalae</taxon>
        <taxon>rosids</taxon>
        <taxon>fabids</taxon>
        <taxon>Fabales</taxon>
        <taxon>Fabaceae</taxon>
        <taxon>Papilionoideae</taxon>
        <taxon>50 kb inversion clade</taxon>
        <taxon>NPAAA clade</taxon>
        <taxon>indigoferoid/millettioid clade</taxon>
        <taxon>Phaseoleae</taxon>
        <taxon>Mucuna</taxon>
    </lineage>
</organism>
<gene>
    <name evidence="1" type="ORF">CR513_20792</name>
</gene>
<accession>A0A371H160</accession>
<protein>
    <recommendedName>
        <fullName evidence="3">Reverse transcriptase RNase H-like domain-containing protein</fullName>
    </recommendedName>
</protein>
<evidence type="ECO:0008006" key="3">
    <source>
        <dbReference type="Google" id="ProtNLM"/>
    </source>
</evidence>
<dbReference type="OrthoDB" id="10055717at2759"/>
<feature type="non-terminal residue" evidence="1">
    <location>
        <position position="1"/>
    </location>
</feature>